<dbReference type="RefSeq" id="WP_165195209.1">
    <property type="nucleotide sequence ID" value="NZ_CP106738.1"/>
</dbReference>
<evidence type="ECO:0000313" key="12">
    <source>
        <dbReference type="Proteomes" id="UP001064087"/>
    </source>
</evidence>
<proteinExistence type="inferred from homology"/>
<evidence type="ECO:0000256" key="5">
    <source>
        <dbReference type="ARBA" id="ARBA00022694"/>
    </source>
</evidence>
<keyword evidence="5" id="KW-0819">tRNA processing</keyword>
<evidence type="ECO:0000256" key="7">
    <source>
        <dbReference type="ARBA" id="ARBA00022741"/>
    </source>
</evidence>
<evidence type="ECO:0000256" key="10">
    <source>
        <dbReference type="ARBA" id="ARBA00032441"/>
    </source>
</evidence>
<dbReference type="Pfam" id="PF02367">
    <property type="entry name" value="TsaE"/>
    <property type="match status" value="1"/>
</dbReference>
<dbReference type="Proteomes" id="UP001064087">
    <property type="component" value="Chromosome"/>
</dbReference>
<sequence>MHSTNLICHANDPDVTSAIARRLGPRLGAGDVILLSGDVGAGKTHFARSMILSLLDQPEDVPSPTYTLVQTYPGKQAEIWHADLYRLSSAGEVIELGLTQAMEEAICLIEWPDRLADLAPESALHLTLSAPGAPQERSLSFSWSDPRWAALTAGLCDD</sequence>
<name>A0ABY6D6U5_9RHOB</name>
<protein>
    <recommendedName>
        <fullName evidence="3">tRNA threonylcarbamoyladenosine biosynthesis protein TsaE</fullName>
    </recommendedName>
    <alternativeName>
        <fullName evidence="10">t(6)A37 threonylcarbamoyladenosine biosynthesis protein TsaE</fullName>
    </alternativeName>
</protein>
<dbReference type="InterPro" id="IPR003442">
    <property type="entry name" value="T6A_TsaE"/>
</dbReference>
<evidence type="ECO:0000256" key="9">
    <source>
        <dbReference type="ARBA" id="ARBA00022842"/>
    </source>
</evidence>
<dbReference type="Gene3D" id="3.40.50.300">
    <property type="entry name" value="P-loop containing nucleotide triphosphate hydrolases"/>
    <property type="match status" value="1"/>
</dbReference>
<evidence type="ECO:0000256" key="1">
    <source>
        <dbReference type="ARBA" id="ARBA00004496"/>
    </source>
</evidence>
<keyword evidence="7" id="KW-0547">Nucleotide-binding</keyword>
<evidence type="ECO:0000256" key="6">
    <source>
        <dbReference type="ARBA" id="ARBA00022723"/>
    </source>
</evidence>
<reference evidence="11" key="1">
    <citation type="submission" date="2022-10" db="EMBL/GenBank/DDBJ databases">
        <title>Roseovarius pelagicus sp. nov., isolated from Arctic seawater.</title>
        <authorList>
            <person name="Hong Y.W."/>
            <person name="Hwang C.Y."/>
        </authorList>
    </citation>
    <scope>NUCLEOTIDE SEQUENCE</scope>
    <source>
        <strain evidence="11">HL-MP18</strain>
    </source>
</reference>
<organism evidence="11 12">
    <name type="scientific">Roseovarius pelagicus</name>
    <dbReference type="NCBI Taxonomy" id="2980108"/>
    <lineage>
        <taxon>Bacteria</taxon>
        <taxon>Pseudomonadati</taxon>
        <taxon>Pseudomonadota</taxon>
        <taxon>Alphaproteobacteria</taxon>
        <taxon>Rhodobacterales</taxon>
        <taxon>Roseobacteraceae</taxon>
        <taxon>Roseovarius</taxon>
    </lineage>
</organism>
<comment type="similarity">
    <text evidence="2">Belongs to the TsaE family.</text>
</comment>
<dbReference type="EMBL" id="CP106738">
    <property type="protein sequence ID" value="UXX81861.1"/>
    <property type="molecule type" value="Genomic_DNA"/>
</dbReference>
<evidence type="ECO:0000256" key="2">
    <source>
        <dbReference type="ARBA" id="ARBA00007599"/>
    </source>
</evidence>
<keyword evidence="9" id="KW-0460">Magnesium</keyword>
<keyword evidence="4" id="KW-0963">Cytoplasm</keyword>
<dbReference type="NCBIfam" id="TIGR00150">
    <property type="entry name" value="T6A_YjeE"/>
    <property type="match status" value="1"/>
</dbReference>
<dbReference type="InterPro" id="IPR027417">
    <property type="entry name" value="P-loop_NTPase"/>
</dbReference>
<comment type="subcellular location">
    <subcellularLocation>
        <location evidence="1">Cytoplasm</location>
    </subcellularLocation>
</comment>
<gene>
    <name evidence="11" type="primary">tsaE</name>
    <name evidence="11" type="ORF">N7U68_12075</name>
</gene>
<keyword evidence="12" id="KW-1185">Reference proteome</keyword>
<dbReference type="SUPFAM" id="SSF52540">
    <property type="entry name" value="P-loop containing nucleoside triphosphate hydrolases"/>
    <property type="match status" value="1"/>
</dbReference>
<accession>A0ABY6D6U5</accession>
<evidence type="ECO:0000256" key="8">
    <source>
        <dbReference type="ARBA" id="ARBA00022840"/>
    </source>
</evidence>
<keyword evidence="8" id="KW-0067">ATP-binding</keyword>
<keyword evidence="6" id="KW-0479">Metal-binding</keyword>
<evidence type="ECO:0000313" key="11">
    <source>
        <dbReference type="EMBL" id="UXX81861.1"/>
    </source>
</evidence>
<dbReference type="PANTHER" id="PTHR33540">
    <property type="entry name" value="TRNA THREONYLCARBAMOYLADENOSINE BIOSYNTHESIS PROTEIN TSAE"/>
    <property type="match status" value="1"/>
</dbReference>
<dbReference type="PANTHER" id="PTHR33540:SF2">
    <property type="entry name" value="TRNA THREONYLCARBAMOYLADENOSINE BIOSYNTHESIS PROTEIN TSAE"/>
    <property type="match status" value="1"/>
</dbReference>
<evidence type="ECO:0000256" key="3">
    <source>
        <dbReference type="ARBA" id="ARBA00019010"/>
    </source>
</evidence>
<evidence type="ECO:0000256" key="4">
    <source>
        <dbReference type="ARBA" id="ARBA00022490"/>
    </source>
</evidence>